<dbReference type="SUPFAM" id="SSF89392">
    <property type="entry name" value="Prokaryotic lipoproteins and lipoprotein localization factors"/>
    <property type="match status" value="1"/>
</dbReference>
<organism evidence="3 4">
    <name type="scientific">Candidatus Ichthyocystis hellenicum</name>
    <dbReference type="NCBI Taxonomy" id="1561003"/>
    <lineage>
        <taxon>Bacteria</taxon>
        <taxon>Pseudomonadati</taxon>
        <taxon>Pseudomonadota</taxon>
        <taxon>Betaproteobacteria</taxon>
        <taxon>Burkholderiales</taxon>
        <taxon>Candidatus Ichthyocystis</taxon>
    </lineage>
</organism>
<keyword evidence="1 2" id="KW-0732">Signal</keyword>
<accession>A0A0S4M1S5</accession>
<dbReference type="OrthoDB" id="9787361at2"/>
<evidence type="ECO:0000313" key="3">
    <source>
        <dbReference type="EMBL" id="CUT17721.1"/>
    </source>
</evidence>
<feature type="chain" id="PRO_5006624306" evidence="2">
    <location>
        <begin position="18"/>
        <end position="203"/>
    </location>
</feature>
<dbReference type="Gene3D" id="2.50.20.10">
    <property type="entry name" value="Lipoprotein localisation LolA/LolB/LppX"/>
    <property type="match status" value="1"/>
</dbReference>
<feature type="signal peptide" evidence="2">
    <location>
        <begin position="1"/>
        <end position="17"/>
    </location>
</feature>
<keyword evidence="3" id="KW-0449">Lipoprotein</keyword>
<dbReference type="PANTHER" id="PTHR35869">
    <property type="entry name" value="OUTER-MEMBRANE LIPOPROTEIN CARRIER PROTEIN"/>
    <property type="match status" value="1"/>
</dbReference>
<protein>
    <submittedName>
        <fullName evidence="3">Putative outer membrane lipoprotein carrier protein LolA</fullName>
    </submittedName>
</protein>
<dbReference type="STRING" id="1561003.Ark11_0899"/>
<evidence type="ECO:0000256" key="1">
    <source>
        <dbReference type="ARBA" id="ARBA00022729"/>
    </source>
</evidence>
<evidence type="ECO:0000256" key="2">
    <source>
        <dbReference type="SAM" id="SignalP"/>
    </source>
</evidence>
<dbReference type="RefSeq" id="WP_092343383.1">
    <property type="nucleotide sequence ID" value="NZ_LN906597.1"/>
</dbReference>
<name>A0A0S4M1S5_9BURK</name>
<proteinExistence type="predicted"/>
<evidence type="ECO:0000313" key="4">
    <source>
        <dbReference type="Proteomes" id="UP000198651"/>
    </source>
</evidence>
<dbReference type="Pfam" id="PF03548">
    <property type="entry name" value="LolA"/>
    <property type="match status" value="1"/>
</dbReference>
<dbReference type="InterPro" id="IPR029046">
    <property type="entry name" value="LolA/LolB/LppX"/>
</dbReference>
<dbReference type="AlphaFoldDB" id="A0A0S4M1S5"/>
<dbReference type="Proteomes" id="UP000198651">
    <property type="component" value="Chromosome I"/>
</dbReference>
<dbReference type="PANTHER" id="PTHR35869:SF1">
    <property type="entry name" value="OUTER-MEMBRANE LIPOPROTEIN CARRIER PROTEIN"/>
    <property type="match status" value="1"/>
</dbReference>
<dbReference type="CDD" id="cd16325">
    <property type="entry name" value="LolA"/>
    <property type="match status" value="1"/>
</dbReference>
<dbReference type="EMBL" id="LN906597">
    <property type="protein sequence ID" value="CUT17721.1"/>
    <property type="molecule type" value="Genomic_DNA"/>
</dbReference>
<gene>
    <name evidence="3" type="ORF">Ark11_0899</name>
</gene>
<reference evidence="4" key="1">
    <citation type="submission" date="2015-11" db="EMBL/GenBank/DDBJ databases">
        <authorList>
            <person name="Seth-Smith H.M.B."/>
        </authorList>
    </citation>
    <scope>NUCLEOTIDE SEQUENCE [LARGE SCALE GENOMIC DNA]</scope>
    <source>
        <strain evidence="4">2013Ark11</strain>
    </source>
</reference>
<sequence length="203" mass="23040">MKWIILSSCLLCFPVFAGPVDSMYDFLKNTTSISADFVQFYDDKRIKEGHVIIQRLVGFRWAYSNPRQIYVGFRNTLSFYDESLMQIIKHHVMNWDAFPLSIVLNPSRISRFRLTSLSSGGNVDFIRLVPKGFSSSSISYITVGLVKGEPCYWDIFDATHHHTTLDFYNIVINQPVSEKVFSIVATSGIDVIDVSRSSAVGSF</sequence>
<keyword evidence="4" id="KW-1185">Reference proteome</keyword>
<dbReference type="InterPro" id="IPR004564">
    <property type="entry name" value="OM_lipoprot_carrier_LolA-like"/>
</dbReference>